<evidence type="ECO:0000259" key="2">
    <source>
        <dbReference type="Pfam" id="PF14214"/>
    </source>
</evidence>
<reference evidence="4 5" key="1">
    <citation type="submission" date="2019-06" db="EMBL/GenBank/DDBJ databases">
        <title>A chromosome-scale genome assembly of the European perch, Perca fluviatilis.</title>
        <authorList>
            <person name="Roques C."/>
            <person name="Zahm M."/>
            <person name="Cabau C."/>
            <person name="Klopp C."/>
            <person name="Bouchez O."/>
            <person name="Donnadieu C."/>
            <person name="Kuhl H."/>
            <person name="Gislard M."/>
            <person name="Guendouz S."/>
            <person name="Journot L."/>
            <person name="Haffray P."/>
            <person name="Bestin A."/>
            <person name="Morvezen R."/>
            <person name="Feron R."/>
            <person name="Wen M."/>
            <person name="Jouanno E."/>
            <person name="Herpin A."/>
            <person name="Schartl M."/>
            <person name="Postlethwait J."/>
            <person name="Schaerlinger B."/>
            <person name="Chardard D."/>
            <person name="Lecocq T."/>
            <person name="Poncet C."/>
            <person name="Jaffrelo L."/>
            <person name="Lampietro C."/>
            <person name="Guiguen Y."/>
        </authorList>
    </citation>
    <scope>NUCLEOTIDE SEQUENCE [LARGE SCALE GENOMIC DNA]</scope>
    <source>
        <tissue evidence="4">Blood</tissue>
    </source>
</reference>
<dbReference type="InterPro" id="IPR025476">
    <property type="entry name" value="Helitron_helicase-like"/>
</dbReference>
<dbReference type="Pfam" id="PF14214">
    <property type="entry name" value="Helitron_like_N"/>
    <property type="match status" value="1"/>
</dbReference>
<feature type="region of interest" description="Disordered" evidence="1">
    <location>
        <begin position="195"/>
        <end position="217"/>
    </location>
</feature>
<dbReference type="Pfam" id="PF20209">
    <property type="entry name" value="DUF6570"/>
    <property type="match status" value="1"/>
</dbReference>
<dbReference type="Proteomes" id="UP000465112">
    <property type="component" value="Chromosome 13"/>
</dbReference>
<evidence type="ECO:0000313" key="4">
    <source>
        <dbReference type="EMBL" id="KAF1381252.1"/>
    </source>
</evidence>
<accession>A0A6A5F2B1</accession>
<dbReference type="InterPro" id="IPR046700">
    <property type="entry name" value="DUF6570"/>
</dbReference>
<feature type="domain" description="Helitron helicase-like" evidence="2">
    <location>
        <begin position="350"/>
        <end position="549"/>
    </location>
</feature>
<gene>
    <name evidence="4" type="ORF">PFLUV_G00151700</name>
</gene>
<feature type="compositionally biased region" description="Acidic residues" evidence="1">
    <location>
        <begin position="203"/>
        <end position="217"/>
    </location>
</feature>
<dbReference type="EMBL" id="VHII01000013">
    <property type="protein sequence ID" value="KAF1381252.1"/>
    <property type="molecule type" value="Genomic_DNA"/>
</dbReference>
<proteinExistence type="predicted"/>
<dbReference type="AlphaFoldDB" id="A0A6A5F2B1"/>
<protein>
    <submittedName>
        <fullName evidence="4">Uncharacterized protein</fullName>
    </submittedName>
</protein>
<evidence type="ECO:0000313" key="5">
    <source>
        <dbReference type="Proteomes" id="UP000465112"/>
    </source>
</evidence>
<name>A0A6A5F2B1_PERFL</name>
<organism evidence="4 5">
    <name type="scientific">Perca fluviatilis</name>
    <name type="common">European perch</name>
    <dbReference type="NCBI Taxonomy" id="8168"/>
    <lineage>
        <taxon>Eukaryota</taxon>
        <taxon>Metazoa</taxon>
        <taxon>Chordata</taxon>
        <taxon>Craniata</taxon>
        <taxon>Vertebrata</taxon>
        <taxon>Euteleostomi</taxon>
        <taxon>Actinopterygii</taxon>
        <taxon>Neopterygii</taxon>
        <taxon>Teleostei</taxon>
        <taxon>Neoteleostei</taxon>
        <taxon>Acanthomorphata</taxon>
        <taxon>Eupercaria</taxon>
        <taxon>Perciformes</taxon>
        <taxon>Percoidei</taxon>
        <taxon>Percidae</taxon>
        <taxon>Percinae</taxon>
        <taxon>Perca</taxon>
    </lineage>
</organism>
<evidence type="ECO:0000259" key="3">
    <source>
        <dbReference type="Pfam" id="PF20209"/>
    </source>
</evidence>
<evidence type="ECO:0000256" key="1">
    <source>
        <dbReference type="SAM" id="MobiDB-lite"/>
    </source>
</evidence>
<feature type="domain" description="DUF6570" evidence="3">
    <location>
        <begin position="72"/>
        <end position="195"/>
    </location>
</feature>
<sequence length="641" mass="73992">MSAQFAIEHYFQIKFDAATSQTTLKIHMLLNLALQGGLFMFALMNVKKHNSVPDERKREWISYTCHDHLKNDSMPSLAMANNLELADIPPELSALNILERHLSAKCIPFAKIITLPKGRQRAIHGNGICVPSEVQETVDALPRLRSESQVMRVKLKRRLCYKGHQLFQTVNWPKLVRALLKEVHPHYEDITIRDDPELCDPTFPDEEDDTDEEDKMDDSDYNVEDFMEIDSFENNVLCEAESIPENAEQVIDGQSCDDDHPQQQSDYMQQHGDEPNGGIALESCLQPTDISEEILSFSEGIYSVAPAEGNKPVSFFKTPNLEAMAFPVQFPTGKNTLDENRFRRLTPCSYFKTRLCCVDDRFAKDTNFLFFAQFVTEMYQATSSMTIQLRKGRPFTRDGRRINNAMLQDKQELERLVRNRDAIRFMTPLRGTPAYWEKTTKDVFAMIRQLGTPTFFCTFSAAEMRWKEVITAIKNQQGEQVNFDELDWSSKCDILRSNPVTTMRMFDKRVEALFRDLILSPAQPIGKVVDYFYRLEFQNRGSPHNHCLIWVDRAPVFEVDSDQKVCDFVSRYFTAELPDPITQPELYKKVTEVQMHSKNHSKTCVKYSDSNCRFGFPKQPAQATMIIRPGDNVMQKKKQQH</sequence>
<keyword evidence="5" id="KW-1185">Reference proteome</keyword>
<comment type="caution">
    <text evidence="4">The sequence shown here is derived from an EMBL/GenBank/DDBJ whole genome shotgun (WGS) entry which is preliminary data.</text>
</comment>
<feature type="region of interest" description="Disordered" evidence="1">
    <location>
        <begin position="252"/>
        <end position="272"/>
    </location>
</feature>